<evidence type="ECO:0000256" key="1">
    <source>
        <dbReference type="SAM" id="Phobius"/>
    </source>
</evidence>
<gene>
    <name evidence="2" type="ORF">Rmf_04440</name>
</gene>
<proteinExistence type="predicted"/>
<evidence type="ECO:0000313" key="3">
    <source>
        <dbReference type="Proteomes" id="UP000831327"/>
    </source>
</evidence>
<dbReference type="Proteomes" id="UP000831327">
    <property type="component" value="Chromosome"/>
</dbReference>
<dbReference type="EMBL" id="AP025637">
    <property type="protein sequence ID" value="BDG70515.1"/>
    <property type="molecule type" value="Genomic_DNA"/>
</dbReference>
<name>A0ABN6NWU6_9PROT</name>
<protein>
    <submittedName>
        <fullName evidence="2">Uncharacterized protein</fullName>
    </submittedName>
</protein>
<keyword evidence="1" id="KW-0812">Transmembrane</keyword>
<sequence length="70" mass="7635">MLTVAAAHWVVEAVLLYAAIGLGIGIGFLVAGIERIDPAARDAYAFRPLLLPGLVALWPLVAWRWLRALR</sequence>
<organism evidence="2 3">
    <name type="scientific">Roseomonas fluvialis</name>
    <dbReference type="NCBI Taxonomy" id="1750527"/>
    <lineage>
        <taxon>Bacteria</taxon>
        <taxon>Pseudomonadati</taxon>
        <taxon>Pseudomonadota</taxon>
        <taxon>Alphaproteobacteria</taxon>
        <taxon>Acetobacterales</taxon>
        <taxon>Roseomonadaceae</taxon>
        <taxon>Roseomonas</taxon>
    </lineage>
</organism>
<keyword evidence="1" id="KW-0472">Membrane</keyword>
<feature type="transmembrane region" description="Helical" evidence="1">
    <location>
        <begin position="44"/>
        <end position="66"/>
    </location>
</feature>
<accession>A0ABN6NWU6</accession>
<evidence type="ECO:0000313" key="2">
    <source>
        <dbReference type="EMBL" id="BDG70515.1"/>
    </source>
</evidence>
<keyword evidence="3" id="KW-1185">Reference proteome</keyword>
<reference evidence="2 3" key="1">
    <citation type="journal article" date="2016" name="Microbes Environ.">
        <title>Phylogenetically diverse aerobic anoxygenic phototrophic bacteria isolated from epilithic biofilms in Tama river, Japan.</title>
        <authorList>
            <person name="Hirose S."/>
            <person name="Matsuura K."/>
            <person name="Haruta S."/>
        </authorList>
    </citation>
    <scope>NUCLEOTIDE SEQUENCE [LARGE SCALE GENOMIC DNA]</scope>
    <source>
        <strain evidence="2 3">S08</strain>
    </source>
</reference>
<keyword evidence="1" id="KW-1133">Transmembrane helix</keyword>
<dbReference type="RefSeq" id="WP_244457841.1">
    <property type="nucleotide sequence ID" value="NZ_AP025637.1"/>
</dbReference>
<feature type="transmembrane region" description="Helical" evidence="1">
    <location>
        <begin position="6"/>
        <end position="32"/>
    </location>
</feature>